<accession>A0A194SDD3</accession>
<proteinExistence type="predicted"/>
<evidence type="ECO:0000256" key="4">
    <source>
        <dbReference type="SAM" id="MobiDB-lite"/>
    </source>
</evidence>
<dbReference type="OMA" id="YQRLMFH"/>
<dbReference type="STRING" id="578459.A0A194SDD3"/>
<dbReference type="InterPro" id="IPR002013">
    <property type="entry name" value="SAC_dom"/>
</dbReference>
<feature type="domain" description="SAC" evidence="5">
    <location>
        <begin position="150"/>
        <end position="529"/>
    </location>
</feature>
<dbReference type="GO" id="GO:0046856">
    <property type="term" value="P:phosphatidylinositol dephosphorylation"/>
    <property type="evidence" value="ECO:0007669"/>
    <property type="project" value="InterPro"/>
</dbReference>
<protein>
    <recommendedName>
        <fullName evidence="5">SAC domain-containing protein</fullName>
    </recommendedName>
</protein>
<sequence>MLEKMTLYETRTKLYVVATDKDGKRYRVLKIDRTTAPQPRAGQSAADDDDESGLNIIEDSAVYTLRQKDELVETLRAGNGGLKLVEKPCFGIAGFVRFTSSYHMILITRRSKVAVLGGHFIYHSEGTELHEISPVPAGLSAEDARQKNAFLSVHLSKNFYFSYTYDATNTLQRNLLRGADFLPFEDKWVWNWRLLRPMRRCLRPQSAWILPLIHGFVDQKKLAVFGRTVYVTLIARRSRHFAGARFLRRGVNDQGFVANDVESEQIVAEALTTPFYTSAPSTHTHSSSSPSPPLPSSFPTSHQARRPNPSYTAHVQCRGSIPLYWSQDVARALKPPIELATRDPYYAAAAKHFDGLFRAYGERVIVLNLIKHGDKRESTLLPEFKECVDYLNQFLPTGNEIDYITFDMSAANSGPTKNALGVLEDYAEGSLEKTGLFHSGPAAPRRTGEARLPRTGPAVQTGVVRTNCIDCLDRTNAAQTMIAMIALGHQLHALGLAPSTRLEFDSDALKLLETMYREHGDCIAVQYGGSNTVNTIDSYRPTGAWTGFYSRDKVESARRYYANSFGDHDKQAAIDLFLGIKHGLPPPPSWEYLPPPPRSSYRDWYTPSHLATVDAEDERDPNELWRRYYRGGVWQTLDKQYQYHVQSTLPAHRVPGCVSCLLSPSLSLSLSRARN</sequence>
<dbReference type="AlphaFoldDB" id="A0A194SDD3"/>
<dbReference type="GO" id="GO:0043813">
    <property type="term" value="F:phosphatidylinositol-3,5-bisphosphate 5-phosphatase activity"/>
    <property type="evidence" value="ECO:0007669"/>
    <property type="project" value="InterPro"/>
</dbReference>
<keyword evidence="7" id="KW-1185">Reference proteome</keyword>
<dbReference type="OrthoDB" id="405996at2759"/>
<name>A0A194SDD3_RHOGW</name>
<evidence type="ECO:0000259" key="5">
    <source>
        <dbReference type="PROSITE" id="PS50275"/>
    </source>
</evidence>
<keyword evidence="3" id="KW-0472">Membrane</keyword>
<dbReference type="PANTHER" id="PTHR45738:SF5">
    <property type="entry name" value="POLYPHOSPHOINOSITIDE PHOSPHATASE"/>
    <property type="match status" value="1"/>
</dbReference>
<dbReference type="InterPro" id="IPR043573">
    <property type="entry name" value="Fig4-like"/>
</dbReference>
<dbReference type="Proteomes" id="UP000053890">
    <property type="component" value="Unassembled WGS sequence"/>
</dbReference>
<evidence type="ECO:0000256" key="2">
    <source>
        <dbReference type="ARBA" id="ARBA00022801"/>
    </source>
</evidence>
<keyword evidence="2" id="KW-0378">Hydrolase</keyword>
<reference evidence="6 7" key="1">
    <citation type="journal article" date="2015" name="Front. Microbiol.">
        <title>Genome sequence of the plant growth promoting endophytic yeast Rhodotorula graminis WP1.</title>
        <authorList>
            <person name="Firrincieli A."/>
            <person name="Otillar R."/>
            <person name="Salamov A."/>
            <person name="Schmutz J."/>
            <person name="Khan Z."/>
            <person name="Redman R.S."/>
            <person name="Fleck N.D."/>
            <person name="Lindquist E."/>
            <person name="Grigoriev I.V."/>
            <person name="Doty S.L."/>
        </authorList>
    </citation>
    <scope>NUCLEOTIDE SEQUENCE [LARGE SCALE GENOMIC DNA]</scope>
    <source>
        <strain evidence="6 7">WP1</strain>
    </source>
</reference>
<dbReference type="EMBL" id="KQ474073">
    <property type="protein sequence ID" value="KPV78450.1"/>
    <property type="molecule type" value="Genomic_DNA"/>
</dbReference>
<evidence type="ECO:0000313" key="7">
    <source>
        <dbReference type="Proteomes" id="UP000053890"/>
    </source>
</evidence>
<evidence type="ECO:0000313" key="6">
    <source>
        <dbReference type="EMBL" id="KPV78450.1"/>
    </source>
</evidence>
<dbReference type="PANTHER" id="PTHR45738">
    <property type="entry name" value="POLYPHOSPHOINOSITIDE PHOSPHATASE"/>
    <property type="match status" value="1"/>
</dbReference>
<evidence type="ECO:0000256" key="3">
    <source>
        <dbReference type="ARBA" id="ARBA00023136"/>
    </source>
</evidence>
<feature type="compositionally biased region" description="Low complexity" evidence="4">
    <location>
        <begin position="278"/>
        <end position="289"/>
    </location>
</feature>
<dbReference type="GeneID" id="28972439"/>
<organism evidence="6 7">
    <name type="scientific">Rhodotorula graminis (strain WP1)</name>
    <dbReference type="NCBI Taxonomy" id="578459"/>
    <lineage>
        <taxon>Eukaryota</taxon>
        <taxon>Fungi</taxon>
        <taxon>Dikarya</taxon>
        <taxon>Basidiomycota</taxon>
        <taxon>Pucciniomycotina</taxon>
        <taxon>Microbotryomycetes</taxon>
        <taxon>Sporidiobolales</taxon>
        <taxon>Sporidiobolaceae</taxon>
        <taxon>Rhodotorula</taxon>
    </lineage>
</organism>
<dbReference type="GO" id="GO:0012505">
    <property type="term" value="C:endomembrane system"/>
    <property type="evidence" value="ECO:0007669"/>
    <property type="project" value="UniProtKB-SubCell"/>
</dbReference>
<feature type="region of interest" description="Disordered" evidence="4">
    <location>
        <begin position="278"/>
        <end position="312"/>
    </location>
</feature>
<dbReference type="Pfam" id="PF02383">
    <property type="entry name" value="Syja_N"/>
    <property type="match status" value="1"/>
</dbReference>
<comment type="subcellular location">
    <subcellularLocation>
        <location evidence="1">Endomembrane system</location>
    </subcellularLocation>
</comment>
<dbReference type="PROSITE" id="PS50275">
    <property type="entry name" value="SAC"/>
    <property type="match status" value="1"/>
</dbReference>
<gene>
    <name evidence="6" type="ORF">RHOBADRAFT_10480</name>
</gene>
<evidence type="ECO:0000256" key="1">
    <source>
        <dbReference type="ARBA" id="ARBA00004308"/>
    </source>
</evidence>
<dbReference type="RefSeq" id="XP_018274499.1">
    <property type="nucleotide sequence ID" value="XM_018411990.1"/>
</dbReference>